<organism evidence="1 2">
    <name type="scientific">Anoxybacterium hadale</name>
    <dbReference type="NCBI Taxonomy" id="3408580"/>
    <lineage>
        <taxon>Bacteria</taxon>
        <taxon>Bacillati</taxon>
        <taxon>Bacillota</taxon>
        <taxon>Clostridia</taxon>
        <taxon>Peptostreptococcales</taxon>
        <taxon>Anaerovoracaceae</taxon>
        <taxon>Anoxybacterium</taxon>
    </lineage>
</organism>
<dbReference type="EMBL" id="CP042469">
    <property type="protein sequence ID" value="QOX62363.1"/>
    <property type="molecule type" value="Genomic_DNA"/>
</dbReference>
<sequence length="244" mass="28427">MLVYQYICWLFLYSVIGWVYETILCSVTERKWVNRGFLNGPYCPIYGFGAVLCVLLLDKTHNPIVLFYLGMVTACSLEYFTSWLMEKLFMARWWDYSSHKYNLNGRISLAGALVFGTFSVLLVRFAHPWVIHQTELLSDQVVMISALLITFVFLVDCTVTVLTILGLNKKLQLADLKIQITEFKLQISEIKEVISRLSLQEKRLLRAFPKLKSVIYDDALQLIKEDLSDKLRKTKEQLKKYRQS</sequence>
<gene>
    <name evidence="1" type="ORF">FRZ06_02810</name>
</gene>
<evidence type="ECO:0000313" key="1">
    <source>
        <dbReference type="EMBL" id="QOX62363.1"/>
    </source>
</evidence>
<accession>A0ACD1A7F0</accession>
<name>A0ACD1A7F0_9FIRM</name>
<reference evidence="1" key="1">
    <citation type="submission" date="2019-08" db="EMBL/GenBank/DDBJ databases">
        <title>Genome sequence of Clostridiales bacterium MT110.</title>
        <authorList>
            <person name="Cao J."/>
        </authorList>
    </citation>
    <scope>NUCLEOTIDE SEQUENCE</scope>
    <source>
        <strain evidence="1">MT110</strain>
    </source>
</reference>
<dbReference type="Proteomes" id="UP000594014">
    <property type="component" value="Chromosome"/>
</dbReference>
<keyword evidence="2" id="KW-1185">Reference proteome</keyword>
<protein>
    <submittedName>
        <fullName evidence="1">ABC transporter permease</fullName>
    </submittedName>
</protein>
<evidence type="ECO:0000313" key="2">
    <source>
        <dbReference type="Proteomes" id="UP000594014"/>
    </source>
</evidence>
<proteinExistence type="predicted"/>